<feature type="transmembrane region" description="Helical" evidence="8">
    <location>
        <begin position="408"/>
        <end position="437"/>
    </location>
</feature>
<dbReference type="PANTHER" id="PTHR30047:SF7">
    <property type="entry name" value="HIGH-AFFINITY CHOLINE TRANSPORT PROTEIN"/>
    <property type="match status" value="1"/>
</dbReference>
<name>A0ABS4E770_9FIRM</name>
<gene>
    <name evidence="9" type="ORF">J2Z43_000174</name>
</gene>
<evidence type="ECO:0000313" key="10">
    <source>
        <dbReference type="Proteomes" id="UP000767291"/>
    </source>
</evidence>
<dbReference type="RefSeq" id="WP_209455423.1">
    <property type="nucleotide sequence ID" value="NZ_BAAACS010000017.1"/>
</dbReference>
<comment type="similarity">
    <text evidence="2">Belongs to the BCCT transporter (TC 2.A.15) family.</text>
</comment>
<feature type="transmembrane region" description="Helical" evidence="8">
    <location>
        <begin position="52"/>
        <end position="72"/>
    </location>
</feature>
<feature type="transmembrane region" description="Helical" evidence="8">
    <location>
        <begin position="147"/>
        <end position="165"/>
    </location>
</feature>
<sequence length="522" mass="56908">MAKSNDKSLKADNRVFYTSLIVIIPICLWAILSSESFTNAVNSAFNFFTSRFSWLYLLSMLIFVGFALWLAFSKFGNIKLGANDSKPDYKTSSWFALLFGSGMGIGLVFWGAAEPISHFLYPKAGIDPTSAEAAAFAMKSSFLHWGIHPWAAYSIIGLSLAYFQFRKGKSGLISNLFEPLIGDRVHGLLGVVIDTLAVFATVAGIATSLGLGTLQINSGLSYIFNIENTIRSQLIIIAITTVIFIWTAVSGIDKGMKILSDINLATAAIVTVVVLLIGPTIQIINGFVGGLGGYLQNIFADSMNISAYGDNTWAGKWTIFYWAWWIAWAPFVGTFIARISKGRTIREFVFGVMIAPAIASFIFFSVFGTLGIDLFMKGTVTGPQLADMTKDISITLFSVLSHYSLGTIISLVAIFLLLTFFVTSANSATFVLGMFTSNGDLNPSNKRKIILGITQSLLAISLLLTGGLEALQTASLLAAFPFIFIMFFACVSLFKSLKEEDLNAVNEQMLKDKALKRKEAQF</sequence>
<feature type="transmembrane region" description="Helical" evidence="8">
    <location>
        <begin position="319"/>
        <end position="337"/>
    </location>
</feature>
<evidence type="ECO:0000256" key="1">
    <source>
        <dbReference type="ARBA" id="ARBA00004651"/>
    </source>
</evidence>
<dbReference type="EMBL" id="JAGGJX010000001">
    <property type="protein sequence ID" value="MBP1853784.1"/>
    <property type="molecule type" value="Genomic_DNA"/>
</dbReference>
<keyword evidence="7 8" id="KW-0472">Membrane</keyword>
<evidence type="ECO:0000256" key="2">
    <source>
        <dbReference type="ARBA" id="ARBA00005658"/>
    </source>
</evidence>
<dbReference type="InterPro" id="IPR000060">
    <property type="entry name" value="BCCT_transptr"/>
</dbReference>
<accession>A0ABS4E770</accession>
<feature type="transmembrane region" description="Helical" evidence="8">
    <location>
        <begin position="93"/>
        <end position="113"/>
    </location>
</feature>
<feature type="transmembrane region" description="Helical" evidence="8">
    <location>
        <begin position="264"/>
        <end position="284"/>
    </location>
</feature>
<keyword evidence="4" id="KW-1003">Cell membrane</keyword>
<evidence type="ECO:0000256" key="6">
    <source>
        <dbReference type="ARBA" id="ARBA00022989"/>
    </source>
</evidence>
<feature type="transmembrane region" description="Helical" evidence="8">
    <location>
        <begin position="449"/>
        <end position="468"/>
    </location>
</feature>
<comment type="subcellular location">
    <subcellularLocation>
        <location evidence="1">Cell membrane</location>
        <topology evidence="1">Multi-pass membrane protein</topology>
    </subcellularLocation>
</comment>
<reference evidence="9 10" key="1">
    <citation type="submission" date="2021-03" db="EMBL/GenBank/DDBJ databases">
        <title>Genomic Encyclopedia of Type Strains, Phase IV (KMG-IV): sequencing the most valuable type-strain genomes for metagenomic binning, comparative biology and taxonomic classification.</title>
        <authorList>
            <person name="Goeker M."/>
        </authorList>
    </citation>
    <scope>NUCLEOTIDE SEQUENCE [LARGE SCALE GENOMIC DNA]</scope>
    <source>
        <strain evidence="9 10">DSM 1289</strain>
    </source>
</reference>
<dbReference type="PANTHER" id="PTHR30047">
    <property type="entry name" value="HIGH-AFFINITY CHOLINE TRANSPORT PROTEIN-RELATED"/>
    <property type="match status" value="1"/>
</dbReference>
<evidence type="ECO:0000256" key="7">
    <source>
        <dbReference type="ARBA" id="ARBA00023136"/>
    </source>
</evidence>
<keyword evidence="6 8" id="KW-1133">Transmembrane helix</keyword>
<feature type="transmembrane region" description="Helical" evidence="8">
    <location>
        <begin position="474"/>
        <end position="494"/>
    </location>
</feature>
<evidence type="ECO:0000256" key="8">
    <source>
        <dbReference type="SAM" id="Phobius"/>
    </source>
</evidence>
<evidence type="ECO:0000313" key="9">
    <source>
        <dbReference type="EMBL" id="MBP1853784.1"/>
    </source>
</evidence>
<comment type="caution">
    <text evidence="9">The sequence shown here is derived from an EMBL/GenBank/DDBJ whole genome shotgun (WGS) entry which is preliminary data.</text>
</comment>
<evidence type="ECO:0000256" key="5">
    <source>
        <dbReference type="ARBA" id="ARBA00022692"/>
    </source>
</evidence>
<feature type="transmembrane region" description="Helical" evidence="8">
    <location>
        <begin position="185"/>
        <end position="210"/>
    </location>
</feature>
<keyword evidence="10" id="KW-1185">Reference proteome</keyword>
<proteinExistence type="inferred from homology"/>
<keyword evidence="5 8" id="KW-0812">Transmembrane</keyword>
<organism evidence="9 10">
    <name type="scientific">Metaclostridioides mangenotii</name>
    <dbReference type="NCBI Taxonomy" id="1540"/>
    <lineage>
        <taxon>Bacteria</taxon>
        <taxon>Bacillati</taxon>
        <taxon>Bacillota</taxon>
        <taxon>Clostridia</taxon>
        <taxon>Peptostreptococcales</taxon>
        <taxon>Peptostreptococcaceae</taxon>
        <taxon>Metaclostridioides</taxon>
    </lineage>
</organism>
<dbReference type="NCBIfam" id="TIGR00842">
    <property type="entry name" value="bcct"/>
    <property type="match status" value="1"/>
</dbReference>
<dbReference type="Proteomes" id="UP000767291">
    <property type="component" value="Unassembled WGS sequence"/>
</dbReference>
<keyword evidence="3" id="KW-0813">Transport</keyword>
<dbReference type="Pfam" id="PF02028">
    <property type="entry name" value="BCCT"/>
    <property type="match status" value="1"/>
</dbReference>
<feature type="transmembrane region" description="Helical" evidence="8">
    <location>
        <begin position="230"/>
        <end position="252"/>
    </location>
</feature>
<evidence type="ECO:0000256" key="3">
    <source>
        <dbReference type="ARBA" id="ARBA00022448"/>
    </source>
</evidence>
<feature type="transmembrane region" description="Helical" evidence="8">
    <location>
        <begin position="349"/>
        <end position="372"/>
    </location>
</feature>
<protein>
    <submittedName>
        <fullName evidence="9">Glycine betaine transporter</fullName>
    </submittedName>
</protein>
<evidence type="ECO:0000256" key="4">
    <source>
        <dbReference type="ARBA" id="ARBA00022475"/>
    </source>
</evidence>
<feature type="transmembrane region" description="Helical" evidence="8">
    <location>
        <begin position="15"/>
        <end position="32"/>
    </location>
</feature>